<sequence length="155" mass="16495">MAAAGLTRGAFYRHFASKDELIAEANGSSSERLYSRLQNGIIGKSQAKALENIVSIYLSQAEQQDEQSPCTLAMIGAELSHYDRGVRDVAVSAYDHIVQLIASQLPQQNKKKRLRIASGIVSTMVGAVTLARIAPDAAVAKTILANAKAAVLAAQ</sequence>
<keyword evidence="3" id="KW-0804">Transcription</keyword>
<comment type="caution">
    <text evidence="4">Lacks conserved residue(s) required for the propagation of feature annotation.</text>
</comment>
<evidence type="ECO:0000256" key="1">
    <source>
        <dbReference type="ARBA" id="ARBA00023015"/>
    </source>
</evidence>
<keyword evidence="2 4" id="KW-0238">DNA-binding</keyword>
<evidence type="ECO:0000256" key="4">
    <source>
        <dbReference type="PROSITE-ProRule" id="PRU00335"/>
    </source>
</evidence>
<name>A0A7W7ZE25_9BACT</name>
<dbReference type="GO" id="GO:0003677">
    <property type="term" value="F:DNA binding"/>
    <property type="evidence" value="ECO:0007669"/>
    <property type="project" value="UniProtKB-UniRule"/>
</dbReference>
<dbReference type="Gene3D" id="1.10.10.60">
    <property type="entry name" value="Homeodomain-like"/>
    <property type="match status" value="1"/>
</dbReference>
<dbReference type="Gene3D" id="1.10.357.10">
    <property type="entry name" value="Tetracycline Repressor, domain 2"/>
    <property type="match status" value="1"/>
</dbReference>
<dbReference type="InterPro" id="IPR009057">
    <property type="entry name" value="Homeodomain-like_sf"/>
</dbReference>
<evidence type="ECO:0000256" key="3">
    <source>
        <dbReference type="ARBA" id="ARBA00023163"/>
    </source>
</evidence>
<dbReference type="InterPro" id="IPR036271">
    <property type="entry name" value="Tet_transcr_reg_TetR-rel_C_sf"/>
</dbReference>
<evidence type="ECO:0000256" key="2">
    <source>
        <dbReference type="ARBA" id="ARBA00023125"/>
    </source>
</evidence>
<dbReference type="Pfam" id="PF21993">
    <property type="entry name" value="TetR_C_13_2"/>
    <property type="match status" value="1"/>
</dbReference>
<comment type="caution">
    <text evidence="6">The sequence shown here is derived from an EMBL/GenBank/DDBJ whole genome shotgun (WGS) entry which is preliminary data.</text>
</comment>
<gene>
    <name evidence="6" type="ORF">HDF16_002783</name>
</gene>
<dbReference type="InterPro" id="IPR001647">
    <property type="entry name" value="HTH_TetR"/>
</dbReference>
<keyword evidence="1" id="KW-0805">Transcription regulation</keyword>
<reference evidence="6 7" key="1">
    <citation type="submission" date="2020-08" db="EMBL/GenBank/DDBJ databases">
        <title>Genomic Encyclopedia of Type Strains, Phase IV (KMG-V): Genome sequencing to study the core and pangenomes of soil and plant-associated prokaryotes.</title>
        <authorList>
            <person name="Whitman W."/>
        </authorList>
    </citation>
    <scope>NUCLEOTIDE SEQUENCE [LARGE SCALE GENOMIC DNA]</scope>
    <source>
        <strain evidence="6 7">M8UP14</strain>
    </source>
</reference>
<accession>A0A7W7ZE25</accession>
<dbReference type="InterPro" id="IPR054156">
    <property type="entry name" value="YxaF_TetR_C"/>
</dbReference>
<dbReference type="SUPFAM" id="SSF46689">
    <property type="entry name" value="Homeodomain-like"/>
    <property type="match status" value="1"/>
</dbReference>
<evidence type="ECO:0000313" key="7">
    <source>
        <dbReference type="Proteomes" id="UP000540989"/>
    </source>
</evidence>
<dbReference type="PANTHER" id="PTHR47506:SF7">
    <property type="entry name" value="TRANSCRIPTIONAL REGULATORY PROTEIN"/>
    <property type="match status" value="1"/>
</dbReference>
<dbReference type="PANTHER" id="PTHR47506">
    <property type="entry name" value="TRANSCRIPTIONAL REGULATORY PROTEIN"/>
    <property type="match status" value="1"/>
</dbReference>
<dbReference type="Proteomes" id="UP000540989">
    <property type="component" value="Unassembled WGS sequence"/>
</dbReference>
<dbReference type="SUPFAM" id="SSF48498">
    <property type="entry name" value="Tetracyclin repressor-like, C-terminal domain"/>
    <property type="match status" value="1"/>
</dbReference>
<dbReference type="EMBL" id="JACHIP010000003">
    <property type="protein sequence ID" value="MBB5058077.1"/>
    <property type="molecule type" value="Genomic_DNA"/>
</dbReference>
<feature type="domain" description="HTH tetR-type" evidence="5">
    <location>
        <begin position="1"/>
        <end position="33"/>
    </location>
</feature>
<dbReference type="PROSITE" id="PS50977">
    <property type="entry name" value="HTH_TETR_2"/>
    <property type="match status" value="1"/>
</dbReference>
<proteinExistence type="predicted"/>
<evidence type="ECO:0000313" key="6">
    <source>
        <dbReference type="EMBL" id="MBB5058077.1"/>
    </source>
</evidence>
<organism evidence="6 7">
    <name type="scientific">Granulicella aggregans</name>
    <dbReference type="NCBI Taxonomy" id="474949"/>
    <lineage>
        <taxon>Bacteria</taxon>
        <taxon>Pseudomonadati</taxon>
        <taxon>Acidobacteriota</taxon>
        <taxon>Terriglobia</taxon>
        <taxon>Terriglobales</taxon>
        <taxon>Acidobacteriaceae</taxon>
        <taxon>Granulicella</taxon>
    </lineage>
</organism>
<dbReference type="AlphaFoldDB" id="A0A7W7ZE25"/>
<protein>
    <submittedName>
        <fullName evidence="6">TetR/AcrR family transcriptional repressor of nem operon</fullName>
    </submittedName>
</protein>
<evidence type="ECO:0000259" key="5">
    <source>
        <dbReference type="PROSITE" id="PS50977"/>
    </source>
</evidence>
<keyword evidence="7" id="KW-1185">Reference proteome</keyword>
<dbReference type="Pfam" id="PF00440">
    <property type="entry name" value="TetR_N"/>
    <property type="match status" value="1"/>
</dbReference>